<dbReference type="OrthoDB" id="10434713at2759"/>
<dbReference type="EMBL" id="CAJVPS010001436">
    <property type="protein sequence ID" value="CAG8537927.1"/>
    <property type="molecule type" value="Genomic_DNA"/>
</dbReference>
<comment type="caution">
    <text evidence="2">The sequence shown here is derived from an EMBL/GenBank/DDBJ whole genome shotgun (WGS) entry which is preliminary data.</text>
</comment>
<keyword evidence="3" id="KW-1185">Reference proteome</keyword>
<feature type="compositionally biased region" description="Polar residues" evidence="1">
    <location>
        <begin position="1"/>
        <end position="21"/>
    </location>
</feature>
<evidence type="ECO:0000313" key="2">
    <source>
        <dbReference type="EMBL" id="CAG8537927.1"/>
    </source>
</evidence>
<sequence>MNLNSQTKTKTQRATYTSRFKSASKENLPKTPGSGGLLSGGGNTKTAIPVSTNTSNAKKRQVINSGLKTPIISSTVSSRIGSTLRNPLSRISSVSTPKNTSAIPLSKPTVLSSAFSKSKSQNLSVSGNVKSKRVTFAVNVEPKKPAAGTKSSLMPAKKSTISSSFIRPKSTAINLFSNLQPPPGSIRKPTLKNISNTPNLKRPIRNTAATTTKTSKKAVINTPITKRPSTISSSTTVSRKSSISIEPKIRGLSSVRRSPANKSQIKFKPDASALKEIVASETSSDVDKKRQLLTSSLLGNRSRSSIGVRGSLRLSQATSSYGHRVEEHRESQRVSILGAAIRVMRPIQEESQKKTLSNIRESLLVKPVTSTRTLTERQIKFKPDASALKEIIASETSSDVDKKRQLLTSSSLLNSRSRSSIGVRGSLRLSQAASSYGHRVEKHRESQRASILGAAIRVMRPIQEESQKKALSNIRESLSLVKPVTSTRTLTGRQSLLFTRTIKGTV</sequence>
<organism evidence="2 3">
    <name type="scientific">Ambispora leptoticha</name>
    <dbReference type="NCBI Taxonomy" id="144679"/>
    <lineage>
        <taxon>Eukaryota</taxon>
        <taxon>Fungi</taxon>
        <taxon>Fungi incertae sedis</taxon>
        <taxon>Mucoromycota</taxon>
        <taxon>Glomeromycotina</taxon>
        <taxon>Glomeromycetes</taxon>
        <taxon>Archaeosporales</taxon>
        <taxon>Ambisporaceae</taxon>
        <taxon>Ambispora</taxon>
    </lineage>
</organism>
<dbReference type="AlphaFoldDB" id="A0A9N9APS4"/>
<reference evidence="2" key="1">
    <citation type="submission" date="2021-06" db="EMBL/GenBank/DDBJ databases">
        <authorList>
            <person name="Kallberg Y."/>
            <person name="Tangrot J."/>
            <person name="Rosling A."/>
        </authorList>
    </citation>
    <scope>NUCLEOTIDE SEQUENCE</scope>
    <source>
        <strain evidence="2">FL130A</strain>
    </source>
</reference>
<evidence type="ECO:0000256" key="1">
    <source>
        <dbReference type="SAM" id="MobiDB-lite"/>
    </source>
</evidence>
<protein>
    <submittedName>
        <fullName evidence="2">7889_t:CDS:1</fullName>
    </submittedName>
</protein>
<feature type="compositionally biased region" description="Gly residues" evidence="1">
    <location>
        <begin position="33"/>
        <end position="43"/>
    </location>
</feature>
<accession>A0A9N9APS4</accession>
<gene>
    <name evidence="2" type="ORF">ALEPTO_LOCUS5264</name>
</gene>
<dbReference type="Proteomes" id="UP000789508">
    <property type="component" value="Unassembled WGS sequence"/>
</dbReference>
<proteinExistence type="predicted"/>
<feature type="region of interest" description="Disordered" evidence="1">
    <location>
        <begin position="1"/>
        <end position="43"/>
    </location>
</feature>
<name>A0A9N9APS4_9GLOM</name>
<evidence type="ECO:0000313" key="3">
    <source>
        <dbReference type="Proteomes" id="UP000789508"/>
    </source>
</evidence>